<dbReference type="EMBL" id="CP021111">
    <property type="protein sequence ID" value="ARP94140.1"/>
    <property type="molecule type" value="Genomic_DNA"/>
</dbReference>
<proteinExistence type="predicted"/>
<feature type="domain" description="Glycosyl transferase family 1" evidence="1">
    <location>
        <begin position="209"/>
        <end position="385"/>
    </location>
</feature>
<protein>
    <submittedName>
        <fullName evidence="3">Glycosyl transferase family 1</fullName>
    </submittedName>
</protein>
<dbReference type="Proteomes" id="UP000194161">
    <property type="component" value="Chromosome"/>
</dbReference>
<dbReference type="OrthoDB" id="433681at2"/>
<dbReference type="SUPFAM" id="SSF53756">
    <property type="entry name" value="UDP-Glycosyltransferase/glycogen phosphorylase"/>
    <property type="match status" value="1"/>
</dbReference>
<feature type="domain" description="Glycosyltransferase subfamily 4-like N-terminal" evidence="2">
    <location>
        <begin position="23"/>
        <end position="200"/>
    </location>
</feature>
<keyword evidence="4" id="KW-1185">Reference proteome</keyword>
<dbReference type="GO" id="GO:0016758">
    <property type="term" value="F:hexosyltransferase activity"/>
    <property type="evidence" value="ECO:0007669"/>
    <property type="project" value="TreeGrafter"/>
</dbReference>
<dbReference type="PANTHER" id="PTHR45947:SF3">
    <property type="entry name" value="SULFOQUINOVOSYL TRANSFERASE SQD2"/>
    <property type="match status" value="1"/>
</dbReference>
<evidence type="ECO:0000259" key="2">
    <source>
        <dbReference type="Pfam" id="PF13439"/>
    </source>
</evidence>
<dbReference type="AlphaFoldDB" id="A0A1W6ZAF7"/>
<dbReference type="PANTHER" id="PTHR45947">
    <property type="entry name" value="SULFOQUINOVOSYL TRANSFERASE SQD2"/>
    <property type="match status" value="1"/>
</dbReference>
<keyword evidence="3" id="KW-0808">Transferase</keyword>
<evidence type="ECO:0000313" key="4">
    <source>
        <dbReference type="Proteomes" id="UP000194161"/>
    </source>
</evidence>
<name>A0A1W6ZAF7_9BORD</name>
<gene>
    <name evidence="3" type="ORF">CAL15_06935</name>
</gene>
<dbReference type="STRING" id="463040.CAL15_06935"/>
<evidence type="ECO:0000313" key="3">
    <source>
        <dbReference type="EMBL" id="ARP94140.1"/>
    </source>
</evidence>
<accession>A0A1W6ZAF7</accession>
<evidence type="ECO:0000259" key="1">
    <source>
        <dbReference type="Pfam" id="PF00534"/>
    </source>
</evidence>
<dbReference type="Gene3D" id="3.40.50.2000">
    <property type="entry name" value="Glycogen Phosphorylase B"/>
    <property type="match status" value="2"/>
</dbReference>
<organism evidence="3 4">
    <name type="scientific">Bordetella genomosp. 13</name>
    <dbReference type="NCBI Taxonomy" id="463040"/>
    <lineage>
        <taxon>Bacteria</taxon>
        <taxon>Pseudomonadati</taxon>
        <taxon>Pseudomonadota</taxon>
        <taxon>Betaproteobacteria</taxon>
        <taxon>Burkholderiales</taxon>
        <taxon>Alcaligenaceae</taxon>
        <taxon>Bordetella</taxon>
    </lineage>
</organism>
<dbReference type="RefSeq" id="WP_086077908.1">
    <property type="nucleotide sequence ID" value="NZ_CP021111.1"/>
</dbReference>
<dbReference type="InterPro" id="IPR028098">
    <property type="entry name" value="Glyco_trans_4-like_N"/>
</dbReference>
<dbReference type="InterPro" id="IPR001296">
    <property type="entry name" value="Glyco_trans_1"/>
</dbReference>
<dbReference type="InterPro" id="IPR050194">
    <property type="entry name" value="Glycosyltransferase_grp1"/>
</dbReference>
<dbReference type="Pfam" id="PF13439">
    <property type="entry name" value="Glyco_transf_4"/>
    <property type="match status" value="1"/>
</dbReference>
<dbReference type="KEGG" id="bgm:CAL15_06935"/>
<dbReference type="CDD" id="cd03800">
    <property type="entry name" value="GT4_sucrose_synthase"/>
    <property type="match status" value="1"/>
</dbReference>
<sequence>MKRIALVSEHASPLAEPGSVDCGGQNVYVAQVASQLAATGCEVDVYTRRDDPFAPETVQWQPGVRVVHVPAGPARFLPKEEMLPYMDAFGEYLSQRIGAMEASYDVIHANFFMSALASLTAARRHGIPLVVTFHALGRVRRQHQGDSDGFSDLRFEIEDEVVRHADLIVAECPQDRQDLLDLYGADPRRIAIAPCGFDPTEMQPVDMATARAALGWREGEFTILQLGRMVPRKGVDNVIRALGRLRGHHGIDARLCVVGGNSVEPCEQSTPELGRLRGIARDEGVLPWVEFTGRRDRMALRDYYCASDVFVTTPWYEPFGITPVEAMACGRPVVGSDTGGIRSTVVHGQTGFLVPPRDPGVLAVRLAALARDPGLCQRMGAAGQRRAHRLYTWDRVAHALLGIYRRVSRPTITTQPAIAIAAHSH</sequence>
<reference evidence="3 4" key="1">
    <citation type="submission" date="2017-05" db="EMBL/GenBank/DDBJ databases">
        <title>Complete and WGS of Bordetella genogroups.</title>
        <authorList>
            <person name="Spilker T."/>
            <person name="LiPuma J."/>
        </authorList>
    </citation>
    <scope>NUCLEOTIDE SEQUENCE [LARGE SCALE GENOMIC DNA]</scope>
    <source>
        <strain evidence="3 4">AU7206</strain>
    </source>
</reference>
<dbReference type="Pfam" id="PF00534">
    <property type="entry name" value="Glycos_transf_1"/>
    <property type="match status" value="1"/>
</dbReference>